<evidence type="ECO:0008006" key="4">
    <source>
        <dbReference type="Google" id="ProtNLM"/>
    </source>
</evidence>
<feature type="transmembrane region" description="Helical" evidence="1">
    <location>
        <begin position="170"/>
        <end position="189"/>
    </location>
</feature>
<protein>
    <recommendedName>
        <fullName evidence="4">DUF4203 domain-containing protein</fullName>
    </recommendedName>
</protein>
<keyword evidence="3" id="KW-1185">Reference proteome</keyword>
<feature type="transmembrane region" description="Helical" evidence="1">
    <location>
        <begin position="6"/>
        <end position="22"/>
    </location>
</feature>
<feature type="transmembrane region" description="Helical" evidence="1">
    <location>
        <begin position="80"/>
        <end position="98"/>
    </location>
</feature>
<keyword evidence="1" id="KW-0472">Membrane</keyword>
<keyword evidence="1" id="KW-0812">Transmembrane</keyword>
<feature type="transmembrane region" description="Helical" evidence="1">
    <location>
        <begin position="34"/>
        <end position="50"/>
    </location>
</feature>
<evidence type="ECO:0000313" key="2">
    <source>
        <dbReference type="EMBL" id="TVY11594.1"/>
    </source>
</evidence>
<dbReference type="RefSeq" id="WP_144842844.1">
    <property type="nucleotide sequence ID" value="NZ_VNJI01000002.1"/>
</dbReference>
<name>A0A559KHI9_9BACL</name>
<accession>A0A559KHI9</accession>
<reference evidence="2 3" key="1">
    <citation type="submission" date="2019-07" db="EMBL/GenBank/DDBJ databases">
        <authorList>
            <person name="Kim J."/>
        </authorList>
    </citation>
    <scope>NUCLEOTIDE SEQUENCE [LARGE SCALE GENOMIC DNA]</scope>
    <source>
        <strain evidence="2 3">JC52</strain>
    </source>
</reference>
<feature type="transmembrane region" description="Helical" evidence="1">
    <location>
        <begin position="56"/>
        <end position="73"/>
    </location>
</feature>
<organism evidence="2 3">
    <name type="scientific">Paenibacillus cremeus</name>
    <dbReference type="NCBI Taxonomy" id="2163881"/>
    <lineage>
        <taxon>Bacteria</taxon>
        <taxon>Bacillati</taxon>
        <taxon>Bacillota</taxon>
        <taxon>Bacilli</taxon>
        <taxon>Bacillales</taxon>
        <taxon>Paenibacillaceae</taxon>
        <taxon>Paenibacillus</taxon>
    </lineage>
</organism>
<gene>
    <name evidence="2" type="ORF">FPZ49_02510</name>
</gene>
<dbReference type="EMBL" id="VNJI01000002">
    <property type="protein sequence ID" value="TVY11594.1"/>
    <property type="molecule type" value="Genomic_DNA"/>
</dbReference>
<evidence type="ECO:0000313" key="3">
    <source>
        <dbReference type="Proteomes" id="UP000317036"/>
    </source>
</evidence>
<dbReference type="OrthoDB" id="2608899at2"/>
<dbReference type="Proteomes" id="UP000317036">
    <property type="component" value="Unassembled WGS sequence"/>
</dbReference>
<comment type="caution">
    <text evidence="2">The sequence shown here is derived from an EMBL/GenBank/DDBJ whole genome shotgun (WGS) entry which is preliminary data.</text>
</comment>
<proteinExistence type="predicted"/>
<feature type="transmembrane region" description="Helical" evidence="1">
    <location>
        <begin position="133"/>
        <end position="150"/>
    </location>
</feature>
<evidence type="ECO:0000256" key="1">
    <source>
        <dbReference type="SAM" id="Phobius"/>
    </source>
</evidence>
<dbReference type="AlphaFoldDB" id="A0A559KHI9"/>
<sequence>MNAGYLSSVLMVISLILFASGWKNVIIRGITHQSLLLFFIFWLLCSLGSWSWNGVHYSGIVGLLLITSGIAIARASGAMLRLHVISVGLLLGSVSFFLKESLHLIPSIIVYSTTVTISGIIGLLAAVTLRQSALQIAAVSIGLLIGDGMFAYSHKEHVQMSMGGAAFQDLWWMTMFMTRTLSMAVLSMLEGFKRAAGFVWETIRNRRE</sequence>
<keyword evidence="1" id="KW-1133">Transmembrane helix</keyword>
<feature type="transmembrane region" description="Helical" evidence="1">
    <location>
        <begin position="104"/>
        <end position="126"/>
    </location>
</feature>